<comment type="caution">
    <text evidence="3">The sequence shown here is derived from an EMBL/GenBank/DDBJ whole genome shotgun (WGS) entry which is preliminary data.</text>
</comment>
<name>A0A2M7XGD8_9BACT</name>
<dbReference type="PANTHER" id="PTHR46401">
    <property type="entry name" value="GLYCOSYLTRANSFERASE WBBK-RELATED"/>
    <property type="match status" value="1"/>
</dbReference>
<gene>
    <name evidence="3" type="ORF">CO173_00935</name>
</gene>
<dbReference type="FunFam" id="3.40.50.2000:FF:000119">
    <property type="entry name" value="Glycosyl transferase group 1"/>
    <property type="match status" value="1"/>
</dbReference>
<dbReference type="EMBL" id="PFWT01000006">
    <property type="protein sequence ID" value="PJA46937.1"/>
    <property type="molecule type" value="Genomic_DNA"/>
</dbReference>
<dbReference type="SUPFAM" id="SSF53756">
    <property type="entry name" value="UDP-Glycosyltransferase/glycogen phosphorylase"/>
    <property type="match status" value="1"/>
</dbReference>
<keyword evidence="1" id="KW-0808">Transferase</keyword>
<sequence length="378" mass="42624">MKIGVDIRHLAGGDLSGVGYYTVNIIKEMSKLAPNDEFILFASGTASALKKVPQFSESNIKVVKKDLPNKIVSTYMKSPYGPALEDFLDEKITAWFFPNINMIRTKLPYALTMHDVSFRTMPEFFTKKTKVWHRLANVKKLLNDAQIIFSVSGSTNTDLQNIWRINSNKITITHLGVSENYNSQLSSADKNYLRTYKINFPYFLTLSTLEPRKNIESVIEAYEIFCENSKQNPSPHLIIAGGSGWKTEEIIRLARTSKFKNNIHLIGYVADKHKPALYRNANIFLFPSFYEGFGLPVLEAMACGTPVITSFTGSMPEVVEDSAILIDPYNVSDIVMALGILNDSELRSELIDKGKKQSAKFTWHKTAEQTLDNLRKLG</sequence>
<accession>A0A2M7XGD8</accession>
<dbReference type="AlphaFoldDB" id="A0A2M7XGD8"/>
<organism evidence="3 4">
    <name type="scientific">Candidatus Uhrbacteria bacterium CG_4_9_14_3_um_filter_41_35</name>
    <dbReference type="NCBI Taxonomy" id="1975034"/>
    <lineage>
        <taxon>Bacteria</taxon>
        <taxon>Candidatus Uhriibacteriota</taxon>
    </lineage>
</organism>
<dbReference type="GO" id="GO:0016757">
    <property type="term" value="F:glycosyltransferase activity"/>
    <property type="evidence" value="ECO:0007669"/>
    <property type="project" value="InterPro"/>
</dbReference>
<dbReference type="Proteomes" id="UP000231263">
    <property type="component" value="Unassembled WGS sequence"/>
</dbReference>
<evidence type="ECO:0000313" key="3">
    <source>
        <dbReference type="EMBL" id="PJA46937.1"/>
    </source>
</evidence>
<dbReference type="CDD" id="cd03809">
    <property type="entry name" value="GT4_MtfB-like"/>
    <property type="match status" value="1"/>
</dbReference>
<evidence type="ECO:0000313" key="4">
    <source>
        <dbReference type="Proteomes" id="UP000231263"/>
    </source>
</evidence>
<proteinExistence type="predicted"/>
<evidence type="ECO:0000256" key="1">
    <source>
        <dbReference type="ARBA" id="ARBA00022679"/>
    </source>
</evidence>
<feature type="domain" description="Glycosyl transferase family 1" evidence="2">
    <location>
        <begin position="201"/>
        <end position="357"/>
    </location>
</feature>
<evidence type="ECO:0000259" key="2">
    <source>
        <dbReference type="Pfam" id="PF00534"/>
    </source>
</evidence>
<dbReference type="PANTHER" id="PTHR46401:SF2">
    <property type="entry name" value="GLYCOSYLTRANSFERASE WBBK-RELATED"/>
    <property type="match status" value="1"/>
</dbReference>
<dbReference type="InterPro" id="IPR001296">
    <property type="entry name" value="Glyco_trans_1"/>
</dbReference>
<dbReference type="Pfam" id="PF00534">
    <property type="entry name" value="Glycos_transf_1"/>
    <property type="match status" value="1"/>
</dbReference>
<protein>
    <recommendedName>
        <fullName evidence="2">Glycosyl transferase family 1 domain-containing protein</fullName>
    </recommendedName>
</protein>
<dbReference type="Gene3D" id="3.40.50.2000">
    <property type="entry name" value="Glycogen Phosphorylase B"/>
    <property type="match status" value="2"/>
</dbReference>
<reference evidence="4" key="1">
    <citation type="submission" date="2017-09" db="EMBL/GenBank/DDBJ databases">
        <title>Depth-based differentiation of microbial function through sediment-hosted aquifers and enrichment of novel symbionts in the deep terrestrial subsurface.</title>
        <authorList>
            <person name="Probst A.J."/>
            <person name="Ladd B."/>
            <person name="Jarett J.K."/>
            <person name="Geller-Mcgrath D.E."/>
            <person name="Sieber C.M.K."/>
            <person name="Emerson J.B."/>
            <person name="Anantharaman K."/>
            <person name="Thomas B.C."/>
            <person name="Malmstrom R."/>
            <person name="Stieglmeier M."/>
            <person name="Klingl A."/>
            <person name="Woyke T."/>
            <person name="Ryan C.M."/>
            <person name="Banfield J.F."/>
        </authorList>
    </citation>
    <scope>NUCLEOTIDE SEQUENCE [LARGE SCALE GENOMIC DNA]</scope>
</reference>